<dbReference type="SUPFAM" id="SSF81338">
    <property type="entry name" value="Aquaporin-like"/>
    <property type="match status" value="1"/>
</dbReference>
<evidence type="ECO:0008006" key="11">
    <source>
        <dbReference type="Google" id="ProtNLM"/>
    </source>
</evidence>
<dbReference type="InterPro" id="IPR000425">
    <property type="entry name" value="MIP"/>
</dbReference>
<feature type="compositionally biased region" description="Low complexity" evidence="7">
    <location>
        <begin position="7"/>
        <end position="22"/>
    </location>
</feature>
<keyword evidence="4 8" id="KW-1133">Transmembrane helix</keyword>
<evidence type="ECO:0000256" key="1">
    <source>
        <dbReference type="ARBA" id="ARBA00004141"/>
    </source>
</evidence>
<evidence type="ECO:0000256" key="6">
    <source>
        <dbReference type="RuleBase" id="RU000477"/>
    </source>
</evidence>
<evidence type="ECO:0000313" key="9">
    <source>
        <dbReference type="EMBL" id="KAH0898244.1"/>
    </source>
</evidence>
<sequence length="283" mass="29897">MDHEEIPSMPSTPATTPGTPGARLFGGFDGKRSGHNGRYTPKSLLKSCKCFSVDNEWALEDGRLPPVSCALPPPNISLYRKSGAEFVGTLILIFAGTATAIVNQKTDGAVTLIGCAASAGLAVMIVILSTGHISGAHLNPAVTISFAALKHFPWKHVRAQVLASVCAAFALKAVFEPTMSGGVTVPTVTLSQAFALEFIITFNLMFVVTAVATDTRAVGEPATSASMNPVRTLGPAIAANNYRAIWVYLTAPILGALIGAGTYTVVKLPEEDEEHKEKRSFRR</sequence>
<comment type="similarity">
    <text evidence="6">Belongs to the MIP/aquaporin (TC 1.A.8) family.</text>
</comment>
<keyword evidence="5 8" id="KW-0472">Membrane</keyword>
<dbReference type="PANTHER" id="PTHR45724">
    <property type="entry name" value="AQUAPORIN NIP2-1"/>
    <property type="match status" value="1"/>
</dbReference>
<feature type="transmembrane region" description="Helical" evidence="8">
    <location>
        <begin position="245"/>
        <end position="266"/>
    </location>
</feature>
<dbReference type="InterPro" id="IPR023271">
    <property type="entry name" value="Aquaporin-like"/>
</dbReference>
<evidence type="ECO:0000256" key="2">
    <source>
        <dbReference type="ARBA" id="ARBA00022448"/>
    </source>
</evidence>
<dbReference type="PANTHER" id="PTHR45724:SF41">
    <property type="entry name" value="(RAPE) HYPOTHETICAL PROTEIN"/>
    <property type="match status" value="1"/>
</dbReference>
<dbReference type="PRINTS" id="PR00783">
    <property type="entry name" value="MINTRINSICP"/>
</dbReference>
<comment type="caution">
    <text evidence="9">The sequence shown here is derived from an EMBL/GenBank/DDBJ whole genome shotgun (WGS) entry which is preliminary data.</text>
</comment>
<evidence type="ECO:0000256" key="3">
    <source>
        <dbReference type="ARBA" id="ARBA00022692"/>
    </source>
</evidence>
<accession>A0ABQ8B0G8</accession>
<proteinExistence type="inferred from homology"/>
<feature type="transmembrane region" description="Helical" evidence="8">
    <location>
        <begin position="83"/>
        <end position="102"/>
    </location>
</feature>
<dbReference type="PROSITE" id="PS00221">
    <property type="entry name" value="MIP"/>
    <property type="match status" value="1"/>
</dbReference>
<dbReference type="Pfam" id="PF00230">
    <property type="entry name" value="MIP"/>
    <property type="match status" value="1"/>
</dbReference>
<dbReference type="EMBL" id="JAGKQM010000012">
    <property type="protein sequence ID" value="KAH0898244.1"/>
    <property type="molecule type" value="Genomic_DNA"/>
</dbReference>
<feature type="transmembrane region" description="Helical" evidence="8">
    <location>
        <begin position="108"/>
        <end position="128"/>
    </location>
</feature>
<dbReference type="InterPro" id="IPR034294">
    <property type="entry name" value="Aquaporin_transptr"/>
</dbReference>
<dbReference type="InterPro" id="IPR022357">
    <property type="entry name" value="MIP_CS"/>
</dbReference>
<feature type="transmembrane region" description="Helical" evidence="8">
    <location>
        <begin position="194"/>
        <end position="212"/>
    </location>
</feature>
<feature type="region of interest" description="Disordered" evidence="7">
    <location>
        <begin position="1"/>
        <end position="27"/>
    </location>
</feature>
<evidence type="ECO:0000313" key="10">
    <source>
        <dbReference type="Proteomes" id="UP000824890"/>
    </source>
</evidence>
<comment type="subcellular location">
    <subcellularLocation>
        <location evidence="1">Membrane</location>
        <topology evidence="1">Multi-pass membrane protein</topology>
    </subcellularLocation>
</comment>
<name>A0ABQ8B0G8_BRANA</name>
<evidence type="ECO:0000256" key="8">
    <source>
        <dbReference type="SAM" id="Phobius"/>
    </source>
</evidence>
<gene>
    <name evidence="9" type="ORF">HID58_047812</name>
</gene>
<dbReference type="Gene3D" id="1.20.1080.10">
    <property type="entry name" value="Glycerol uptake facilitator protein"/>
    <property type="match status" value="1"/>
</dbReference>
<protein>
    <recommendedName>
        <fullName evidence="11">Aquaporin NIP6-1</fullName>
    </recommendedName>
</protein>
<keyword evidence="10" id="KW-1185">Reference proteome</keyword>
<keyword evidence="3 6" id="KW-0812">Transmembrane</keyword>
<evidence type="ECO:0000256" key="5">
    <source>
        <dbReference type="ARBA" id="ARBA00023136"/>
    </source>
</evidence>
<evidence type="ECO:0000256" key="7">
    <source>
        <dbReference type="SAM" id="MobiDB-lite"/>
    </source>
</evidence>
<evidence type="ECO:0000256" key="4">
    <source>
        <dbReference type="ARBA" id="ARBA00022989"/>
    </source>
</evidence>
<reference evidence="9 10" key="1">
    <citation type="submission" date="2021-05" db="EMBL/GenBank/DDBJ databases">
        <title>Genome Assembly of Synthetic Allotetraploid Brassica napus Reveals Homoeologous Exchanges between Subgenomes.</title>
        <authorList>
            <person name="Davis J.T."/>
        </authorList>
    </citation>
    <scope>NUCLEOTIDE SEQUENCE [LARGE SCALE GENOMIC DNA]</scope>
    <source>
        <strain evidence="10">cv. Da-Ae</strain>
        <tissue evidence="9">Seedling</tissue>
    </source>
</reference>
<keyword evidence="2 6" id="KW-0813">Transport</keyword>
<dbReference type="Proteomes" id="UP000824890">
    <property type="component" value="Unassembled WGS sequence"/>
</dbReference>
<organism evidence="9 10">
    <name type="scientific">Brassica napus</name>
    <name type="common">Rape</name>
    <dbReference type="NCBI Taxonomy" id="3708"/>
    <lineage>
        <taxon>Eukaryota</taxon>
        <taxon>Viridiplantae</taxon>
        <taxon>Streptophyta</taxon>
        <taxon>Embryophyta</taxon>
        <taxon>Tracheophyta</taxon>
        <taxon>Spermatophyta</taxon>
        <taxon>Magnoliopsida</taxon>
        <taxon>eudicotyledons</taxon>
        <taxon>Gunneridae</taxon>
        <taxon>Pentapetalae</taxon>
        <taxon>rosids</taxon>
        <taxon>malvids</taxon>
        <taxon>Brassicales</taxon>
        <taxon>Brassicaceae</taxon>
        <taxon>Brassiceae</taxon>
        <taxon>Brassica</taxon>
    </lineage>
</organism>